<comment type="caution">
    <text evidence="1">The sequence shown here is derived from an EMBL/GenBank/DDBJ whole genome shotgun (WGS) entry which is preliminary data.</text>
</comment>
<proteinExistence type="predicted"/>
<accession>A0A644VT69</accession>
<sequence>MATWYGRYAICDTPISYYAIRPFRTMHYARFALCDMGVSHYAKRAYRRMQNAYIDLTKRRYDTYVLKIRTISLFFTLG</sequence>
<dbReference type="EMBL" id="VSSQ01000434">
    <property type="protein sequence ID" value="MPL94589.1"/>
    <property type="molecule type" value="Genomic_DNA"/>
</dbReference>
<organism evidence="1">
    <name type="scientific">bioreactor metagenome</name>
    <dbReference type="NCBI Taxonomy" id="1076179"/>
    <lineage>
        <taxon>unclassified sequences</taxon>
        <taxon>metagenomes</taxon>
        <taxon>ecological metagenomes</taxon>
    </lineage>
</organism>
<evidence type="ECO:0000313" key="1">
    <source>
        <dbReference type="EMBL" id="MPL94589.1"/>
    </source>
</evidence>
<dbReference type="AlphaFoldDB" id="A0A644VT69"/>
<reference evidence="1" key="1">
    <citation type="submission" date="2019-08" db="EMBL/GenBank/DDBJ databases">
        <authorList>
            <person name="Kucharzyk K."/>
            <person name="Murdoch R.W."/>
            <person name="Higgins S."/>
            <person name="Loffler F."/>
        </authorList>
    </citation>
    <scope>NUCLEOTIDE SEQUENCE</scope>
</reference>
<name>A0A644VT69_9ZZZZ</name>
<gene>
    <name evidence="1" type="ORF">SDC9_40743</name>
</gene>
<protein>
    <submittedName>
        <fullName evidence="1">Uncharacterized protein</fullName>
    </submittedName>
</protein>